<dbReference type="KEGG" id="pta:HPL003_21995"/>
<name>G7VQ56_PAETH</name>
<gene>
    <name evidence="2" type="ordered locus">HPL003_21995</name>
</gene>
<evidence type="ECO:0000259" key="1">
    <source>
        <dbReference type="Pfam" id="PF00535"/>
    </source>
</evidence>
<dbReference type="AlphaFoldDB" id="G7VQ56"/>
<dbReference type="eggNOG" id="COG1216">
    <property type="taxonomic scope" value="Bacteria"/>
</dbReference>
<accession>G7VQ56</accession>
<protein>
    <submittedName>
        <fullName evidence="2">Glycosyltransferase</fullName>
    </submittedName>
</protein>
<dbReference type="CDD" id="cd00761">
    <property type="entry name" value="Glyco_tranf_GTA_type"/>
    <property type="match status" value="1"/>
</dbReference>
<dbReference type="RefSeq" id="WP_014281820.1">
    <property type="nucleotide sequence ID" value="NC_016641.1"/>
</dbReference>
<dbReference type="PANTHER" id="PTHR43685">
    <property type="entry name" value="GLYCOSYLTRANSFERASE"/>
    <property type="match status" value="1"/>
</dbReference>
<feature type="domain" description="Glycosyltransferase 2-like" evidence="1">
    <location>
        <begin position="6"/>
        <end position="168"/>
    </location>
</feature>
<reference evidence="2 3" key="3">
    <citation type="journal article" date="2012" name="J. Bacteriol.">
        <title>Genome Sequence of Paenibacillus terrae HPL-003, a Xylanase-Producing Bacterium Isolated from Soil Found in Forest Residue.</title>
        <authorList>
            <person name="Shin S.H."/>
            <person name="Kim S."/>
            <person name="Kim J.Y."/>
            <person name="Song H.Y."/>
            <person name="Cho S.J."/>
            <person name="Kim D.R."/>
            <person name="Lee K.I."/>
            <person name="Lim H.K."/>
            <person name="Park N.J."/>
            <person name="Hwang I.T."/>
            <person name="Yang K.S."/>
        </authorList>
    </citation>
    <scope>NUCLEOTIDE SEQUENCE [LARGE SCALE GENOMIC DNA]</scope>
    <source>
        <strain evidence="2 3">HPL-003</strain>
    </source>
</reference>
<reference evidence="3" key="1">
    <citation type="submission" date="2011-11" db="EMBL/GenBank/DDBJ databases">
        <title>Complete sequence of Paenibacillus terrae HPL-003.</title>
        <authorList>
            <person name="Shin S.H."/>
            <person name="Kim S."/>
            <person name="Kim J.Y."/>
        </authorList>
    </citation>
    <scope>NUCLEOTIDE SEQUENCE [LARGE SCALE GENOMIC DNA]</scope>
    <source>
        <strain evidence="3">HPL-003</strain>
    </source>
</reference>
<dbReference type="STRING" id="985665.HPL003_21995"/>
<dbReference type="GO" id="GO:0016740">
    <property type="term" value="F:transferase activity"/>
    <property type="evidence" value="ECO:0007669"/>
    <property type="project" value="UniProtKB-KW"/>
</dbReference>
<proteinExistence type="predicted"/>
<dbReference type="InterPro" id="IPR001173">
    <property type="entry name" value="Glyco_trans_2-like"/>
</dbReference>
<reference key="2">
    <citation type="submission" date="2011-11" db="EMBL/GenBank/DDBJ databases">
        <authorList>
            <person name="Shin S.H."/>
            <person name="Kim S."/>
            <person name="Kim J.Y."/>
        </authorList>
    </citation>
    <scope>NUCLEOTIDE SEQUENCE</scope>
    <source>
        <strain>HPL-003</strain>
    </source>
</reference>
<dbReference type="OrthoDB" id="9785185at2"/>
<dbReference type="InterPro" id="IPR029044">
    <property type="entry name" value="Nucleotide-diphossugar_trans"/>
</dbReference>
<dbReference type="EMBL" id="CP003107">
    <property type="protein sequence ID" value="AET61125.1"/>
    <property type="molecule type" value="Genomic_DNA"/>
</dbReference>
<evidence type="ECO:0000313" key="3">
    <source>
        <dbReference type="Proteomes" id="UP000005876"/>
    </source>
</evidence>
<keyword evidence="2" id="KW-0808">Transferase</keyword>
<dbReference type="SUPFAM" id="SSF53448">
    <property type="entry name" value="Nucleotide-diphospho-sugar transferases"/>
    <property type="match status" value="1"/>
</dbReference>
<evidence type="ECO:0000313" key="2">
    <source>
        <dbReference type="EMBL" id="AET61125.1"/>
    </source>
</evidence>
<dbReference type="HOGENOM" id="CLU_670552_0_0_9"/>
<dbReference type="PANTHER" id="PTHR43685:SF2">
    <property type="entry name" value="GLYCOSYLTRANSFERASE 2-LIKE DOMAIN-CONTAINING PROTEIN"/>
    <property type="match status" value="1"/>
</dbReference>
<dbReference type="InterPro" id="IPR050834">
    <property type="entry name" value="Glycosyltransf_2"/>
</dbReference>
<dbReference type="Pfam" id="PF00535">
    <property type="entry name" value="Glycos_transf_2"/>
    <property type="match status" value="1"/>
</dbReference>
<organism evidence="2 3">
    <name type="scientific">Paenibacillus terrae (strain HPL-003)</name>
    <dbReference type="NCBI Taxonomy" id="985665"/>
    <lineage>
        <taxon>Bacteria</taxon>
        <taxon>Bacillati</taxon>
        <taxon>Bacillota</taxon>
        <taxon>Bacilli</taxon>
        <taxon>Bacillales</taxon>
        <taxon>Paenibacillaceae</taxon>
        <taxon>Paenibacillus</taxon>
    </lineage>
</organism>
<dbReference type="Gene3D" id="3.90.550.10">
    <property type="entry name" value="Spore Coat Polysaccharide Biosynthesis Protein SpsA, Chain A"/>
    <property type="match status" value="1"/>
</dbReference>
<dbReference type="Proteomes" id="UP000005876">
    <property type="component" value="Chromosome"/>
</dbReference>
<sequence>MADLGVVMPLYKQDPHFLKAAIDSIQSQQFQDFVVLIVIDGAPEMEPMVKTFIQNDSRFFILSQPKDQGVAKSLNIGFKEFFKHEQIQYLTWVSSDNIYYPSFLGTLREKLLKGPDELGLVYSSFQSINNEGKPLYDEFQLAVQRKYQSQPKDKLLDSSIIGVSFMYKSKYAKMIDGYLTVPIADYEYFLRITEHCEIRFLPVELMDYRVNSTFSVSSSLQTVEKHRNWRYTYHLARHQARIRRGIPHLLTVLYPLNKADSTATERIENLYEQTFSNYVCYVLDLSHDQQVSNVLSAISHPLTNFKWLPNVNEVNALFYIVQMVQTPFVMIINSKLYPVDTDLDILTNGLLKADSLVCSNCYTESHKEVGYRYPDSPFTIRHMYNELFRTEQLIKLLKQHIHD</sequence>